<feature type="compositionally biased region" description="Basic and acidic residues" evidence="1">
    <location>
        <begin position="46"/>
        <end position="59"/>
    </location>
</feature>
<keyword evidence="4" id="KW-1185">Reference proteome</keyword>
<dbReference type="HOGENOM" id="CLU_2077739_0_0_1"/>
<feature type="compositionally biased region" description="Basic and acidic residues" evidence="1">
    <location>
        <begin position="97"/>
        <end position="109"/>
    </location>
</feature>
<proteinExistence type="predicted"/>
<organism evidence="3 4">
    <name type="scientific">Hyaloperonospora arabidopsidis (strain Emoy2)</name>
    <name type="common">Downy mildew agent</name>
    <name type="synonym">Peronospora arabidopsidis</name>
    <dbReference type="NCBI Taxonomy" id="559515"/>
    <lineage>
        <taxon>Eukaryota</taxon>
        <taxon>Sar</taxon>
        <taxon>Stramenopiles</taxon>
        <taxon>Oomycota</taxon>
        <taxon>Peronosporomycetes</taxon>
        <taxon>Peronosporales</taxon>
        <taxon>Peronosporaceae</taxon>
        <taxon>Hyaloperonospora</taxon>
    </lineage>
</organism>
<dbReference type="EnsemblProtists" id="HpaT809881">
    <property type="protein sequence ID" value="HpaP809881"/>
    <property type="gene ID" value="HpaG809881"/>
</dbReference>
<accession>M4BTU5</accession>
<dbReference type="eggNOG" id="ENOG502SZM4">
    <property type="taxonomic scope" value="Eukaryota"/>
</dbReference>
<dbReference type="VEuPathDB" id="FungiDB:HpaG809881"/>
<keyword evidence="2" id="KW-1133">Transmembrane helix</keyword>
<feature type="transmembrane region" description="Helical" evidence="2">
    <location>
        <begin position="12"/>
        <end position="29"/>
    </location>
</feature>
<evidence type="ECO:0000313" key="3">
    <source>
        <dbReference type="EnsemblProtists" id="HpaP809881"/>
    </source>
</evidence>
<name>M4BTU5_HYAAE</name>
<evidence type="ECO:0000256" key="1">
    <source>
        <dbReference type="SAM" id="MobiDB-lite"/>
    </source>
</evidence>
<dbReference type="InParanoid" id="M4BTU5"/>
<sequence length="146" mass="15483">MAGTRLGLSTRLLLLVAIVYTCGFGSVVADATPRLLRSLARQDETFNFDGKEGHPDTESKAAPAVAEHSDTFTAHTTKEGASKAADPASHTANTEESSAKPHEKAEHKAEHEYPTVMMLVGPATAGVLAIILIGAVIAFKNRMNKQ</sequence>
<keyword evidence="2" id="KW-0812">Transmembrane</keyword>
<evidence type="ECO:0000313" key="4">
    <source>
        <dbReference type="Proteomes" id="UP000011713"/>
    </source>
</evidence>
<dbReference type="AlphaFoldDB" id="M4BTU5"/>
<feature type="region of interest" description="Disordered" evidence="1">
    <location>
        <begin position="46"/>
        <end position="109"/>
    </location>
</feature>
<evidence type="ECO:0000256" key="2">
    <source>
        <dbReference type="SAM" id="Phobius"/>
    </source>
</evidence>
<dbReference type="Proteomes" id="UP000011713">
    <property type="component" value="Unassembled WGS sequence"/>
</dbReference>
<feature type="transmembrane region" description="Helical" evidence="2">
    <location>
        <begin position="116"/>
        <end position="139"/>
    </location>
</feature>
<reference evidence="4" key="1">
    <citation type="journal article" date="2010" name="Science">
        <title>Signatures of adaptation to obligate biotrophy in the Hyaloperonospora arabidopsidis genome.</title>
        <authorList>
            <person name="Baxter L."/>
            <person name="Tripathy S."/>
            <person name="Ishaque N."/>
            <person name="Boot N."/>
            <person name="Cabral A."/>
            <person name="Kemen E."/>
            <person name="Thines M."/>
            <person name="Ah-Fong A."/>
            <person name="Anderson R."/>
            <person name="Badejoko W."/>
            <person name="Bittner-Eddy P."/>
            <person name="Boore J.L."/>
            <person name="Chibucos M.C."/>
            <person name="Coates M."/>
            <person name="Dehal P."/>
            <person name="Delehaunty K."/>
            <person name="Dong S."/>
            <person name="Downton P."/>
            <person name="Dumas B."/>
            <person name="Fabro G."/>
            <person name="Fronick C."/>
            <person name="Fuerstenberg S.I."/>
            <person name="Fulton L."/>
            <person name="Gaulin E."/>
            <person name="Govers F."/>
            <person name="Hughes L."/>
            <person name="Humphray S."/>
            <person name="Jiang R.H."/>
            <person name="Judelson H."/>
            <person name="Kamoun S."/>
            <person name="Kyung K."/>
            <person name="Meijer H."/>
            <person name="Minx P."/>
            <person name="Morris P."/>
            <person name="Nelson J."/>
            <person name="Phuntumart V."/>
            <person name="Qutob D."/>
            <person name="Rehmany A."/>
            <person name="Rougon-Cardoso A."/>
            <person name="Ryden P."/>
            <person name="Torto-Alalibo T."/>
            <person name="Studholme D."/>
            <person name="Wang Y."/>
            <person name="Win J."/>
            <person name="Wood J."/>
            <person name="Clifton S.W."/>
            <person name="Rogers J."/>
            <person name="Van den Ackerveken G."/>
            <person name="Jones J.D."/>
            <person name="McDowell J.M."/>
            <person name="Beynon J."/>
            <person name="Tyler B.M."/>
        </authorList>
    </citation>
    <scope>NUCLEOTIDE SEQUENCE [LARGE SCALE GENOMIC DNA]</scope>
    <source>
        <strain evidence="4">Emoy2</strain>
    </source>
</reference>
<reference evidence="3" key="2">
    <citation type="submission" date="2015-06" db="UniProtKB">
        <authorList>
            <consortium name="EnsemblProtists"/>
        </authorList>
    </citation>
    <scope>IDENTIFICATION</scope>
    <source>
        <strain evidence="3">Emoy2</strain>
    </source>
</reference>
<dbReference type="EMBL" id="JH597877">
    <property type="status" value="NOT_ANNOTATED_CDS"/>
    <property type="molecule type" value="Genomic_DNA"/>
</dbReference>
<keyword evidence="2" id="KW-0472">Membrane</keyword>
<protein>
    <submittedName>
        <fullName evidence="3">Uncharacterized protein</fullName>
    </submittedName>
</protein>